<sequence>MQSDSKRIAFLDITKCFAIFCVILGHVIQQTFPGDPYHDSWLFQFIYSFHMPLFMVVSGYFMEKAFAMSPLYFLKRRSIQLLLPTLTFSILFILFHNIIYTRFTDKDSINFFAYLSGGWMWFLKYLFICAVIAYASKKIFRNDILAASLPTILLIILTRTTIFRLLPFLWLGYFLHKYNDRLFRRPLVPLIGGLIFFIFFLIFWKGDYDATYRIIFFKDAVRFDMQNFIITLIRLGVGAAGSIFFIALFKILLERIKGGKLLQLCSETGRNTLGIYCIQIYLLEFGLEHIAFRFNFPGAVVAQLVYAIIVLILCDALVRLVNKNKWTALFMLGRWTHKSQTN</sequence>
<keyword evidence="1" id="KW-0812">Transmembrane</keyword>
<dbReference type="GO" id="GO:0016747">
    <property type="term" value="F:acyltransferase activity, transferring groups other than amino-acyl groups"/>
    <property type="evidence" value="ECO:0007669"/>
    <property type="project" value="InterPro"/>
</dbReference>
<evidence type="ECO:0000313" key="4">
    <source>
        <dbReference type="Proteomes" id="UP000422221"/>
    </source>
</evidence>
<keyword evidence="3" id="KW-0808">Transferase</keyword>
<feature type="transmembrane region" description="Helical" evidence="1">
    <location>
        <begin position="81"/>
        <end position="99"/>
    </location>
</feature>
<keyword evidence="1" id="KW-0472">Membrane</keyword>
<proteinExistence type="predicted"/>
<keyword evidence="3" id="KW-0012">Acyltransferase</keyword>
<feature type="transmembrane region" description="Helical" evidence="1">
    <location>
        <begin position="187"/>
        <end position="206"/>
    </location>
</feature>
<evidence type="ECO:0000313" key="3">
    <source>
        <dbReference type="EMBL" id="KAA3768622.1"/>
    </source>
</evidence>
<accession>A0A7J4XMP7</accession>
<organism evidence="3 4">
    <name type="scientific">Bacteroides salyersiae</name>
    <dbReference type="NCBI Taxonomy" id="291644"/>
    <lineage>
        <taxon>Bacteria</taxon>
        <taxon>Pseudomonadati</taxon>
        <taxon>Bacteroidota</taxon>
        <taxon>Bacteroidia</taxon>
        <taxon>Bacteroidales</taxon>
        <taxon>Bacteroidaceae</taxon>
        <taxon>Bacteroides</taxon>
    </lineage>
</organism>
<feature type="transmembrane region" description="Helical" evidence="1">
    <location>
        <begin position="227"/>
        <end position="253"/>
    </location>
</feature>
<feature type="transmembrane region" description="Helical" evidence="1">
    <location>
        <begin position="304"/>
        <end position="321"/>
    </location>
</feature>
<dbReference type="InterPro" id="IPR052734">
    <property type="entry name" value="Nod_factor_acetyltransferase"/>
</dbReference>
<feature type="transmembrane region" description="Helical" evidence="1">
    <location>
        <begin position="9"/>
        <end position="29"/>
    </location>
</feature>
<dbReference type="EMBL" id="VWMK01000003">
    <property type="protein sequence ID" value="KAA3768622.1"/>
    <property type="molecule type" value="Genomic_DNA"/>
</dbReference>
<dbReference type="InterPro" id="IPR002656">
    <property type="entry name" value="Acyl_transf_3_dom"/>
</dbReference>
<feature type="transmembrane region" description="Helical" evidence="1">
    <location>
        <begin position="41"/>
        <end position="61"/>
    </location>
</feature>
<dbReference type="Pfam" id="PF01757">
    <property type="entry name" value="Acyl_transf_3"/>
    <property type="match status" value="1"/>
</dbReference>
<comment type="caution">
    <text evidence="3">The sequence shown here is derived from an EMBL/GenBank/DDBJ whole genome shotgun (WGS) entry which is preliminary data.</text>
</comment>
<keyword evidence="1" id="KW-1133">Transmembrane helix</keyword>
<feature type="domain" description="Acyltransferase 3" evidence="2">
    <location>
        <begin position="9"/>
        <end position="318"/>
    </location>
</feature>
<feature type="transmembrane region" description="Helical" evidence="1">
    <location>
        <begin position="147"/>
        <end position="175"/>
    </location>
</feature>
<name>A0A7J4XMP7_9BACE</name>
<reference evidence="3 4" key="1">
    <citation type="journal article" date="2019" name="Nat. Med.">
        <title>A library of human gut bacterial isolates paired with longitudinal multiomics data enables mechanistic microbiome research.</title>
        <authorList>
            <person name="Poyet M."/>
            <person name="Groussin M."/>
            <person name="Gibbons S.M."/>
            <person name="Avila-Pacheco J."/>
            <person name="Jiang X."/>
            <person name="Kearney S.M."/>
            <person name="Perrotta A.R."/>
            <person name="Berdy B."/>
            <person name="Zhao S."/>
            <person name="Lieberman T.D."/>
            <person name="Swanson P.K."/>
            <person name="Smith M."/>
            <person name="Roesemann S."/>
            <person name="Alexander J.E."/>
            <person name="Rich S.A."/>
            <person name="Livny J."/>
            <person name="Vlamakis H."/>
            <person name="Clish C."/>
            <person name="Bullock K."/>
            <person name="Deik A."/>
            <person name="Scott J."/>
            <person name="Pierce K.A."/>
            <person name="Xavier R.J."/>
            <person name="Alm E.J."/>
        </authorList>
    </citation>
    <scope>NUCLEOTIDE SEQUENCE [LARGE SCALE GENOMIC DNA]</scope>
    <source>
        <strain evidence="3 4">BIOML-A10</strain>
    </source>
</reference>
<gene>
    <name evidence="3" type="ORF">F3F73_04785</name>
</gene>
<dbReference type="PANTHER" id="PTHR37312">
    <property type="entry name" value="MEMBRANE-BOUND ACYLTRANSFERASE YKRP-RELATED"/>
    <property type="match status" value="1"/>
</dbReference>
<evidence type="ECO:0000256" key="1">
    <source>
        <dbReference type="SAM" id="Phobius"/>
    </source>
</evidence>
<protein>
    <submittedName>
        <fullName evidence="3">Acyltransferase family protein</fullName>
    </submittedName>
</protein>
<evidence type="ECO:0000259" key="2">
    <source>
        <dbReference type="Pfam" id="PF01757"/>
    </source>
</evidence>
<dbReference type="PANTHER" id="PTHR37312:SF1">
    <property type="entry name" value="MEMBRANE-BOUND ACYLTRANSFERASE YKRP-RELATED"/>
    <property type="match status" value="1"/>
</dbReference>
<dbReference type="Proteomes" id="UP000422221">
    <property type="component" value="Unassembled WGS sequence"/>
</dbReference>
<dbReference type="AlphaFoldDB" id="A0A7J4XMP7"/>
<feature type="transmembrane region" description="Helical" evidence="1">
    <location>
        <begin position="111"/>
        <end position="135"/>
    </location>
</feature>
<dbReference type="RefSeq" id="WP_130058131.1">
    <property type="nucleotide sequence ID" value="NZ_JADNPJ010000025.1"/>
</dbReference>